<evidence type="ECO:0000256" key="1">
    <source>
        <dbReference type="ARBA" id="ARBA00006485"/>
    </source>
</evidence>
<dbReference type="AlphaFoldDB" id="A0A0S4IKY7"/>
<name>A0A0S4IKY7_BODSA</name>
<keyword evidence="4" id="KW-0808">Transferase</keyword>
<dbReference type="GO" id="GO:0010389">
    <property type="term" value="P:regulation of G2/M transition of mitotic cell cycle"/>
    <property type="evidence" value="ECO:0007669"/>
    <property type="project" value="TreeGrafter"/>
</dbReference>
<keyword evidence="5 12" id="KW-0547">Nucleotide-binding</keyword>
<dbReference type="GO" id="GO:0030332">
    <property type="term" value="F:cyclin binding"/>
    <property type="evidence" value="ECO:0007669"/>
    <property type="project" value="TreeGrafter"/>
</dbReference>
<feature type="binding site" evidence="12">
    <location>
        <position position="58"/>
    </location>
    <ligand>
        <name>ATP</name>
        <dbReference type="ChEBI" id="CHEBI:30616"/>
    </ligand>
</feature>
<dbReference type="OMA" id="HCHENRI"/>
<keyword evidence="3 13" id="KW-0723">Serine/threonine-protein kinase</keyword>
<evidence type="ECO:0000256" key="9">
    <source>
        <dbReference type="ARBA" id="ARBA00048367"/>
    </source>
</evidence>
<evidence type="ECO:0000256" key="12">
    <source>
        <dbReference type="PROSITE-ProRule" id="PRU10141"/>
    </source>
</evidence>
<dbReference type="PANTHER" id="PTHR24056">
    <property type="entry name" value="CELL DIVISION PROTEIN KINASE"/>
    <property type="match status" value="1"/>
</dbReference>
<dbReference type="OrthoDB" id="1732493at2759"/>
<dbReference type="SMART" id="SM00220">
    <property type="entry name" value="S_TKc"/>
    <property type="match status" value="1"/>
</dbReference>
<comment type="function">
    <text evidence="10">Probably involved in the control of the cell cycle.</text>
</comment>
<dbReference type="GO" id="GO:0005737">
    <property type="term" value="C:cytoplasm"/>
    <property type="evidence" value="ECO:0007669"/>
    <property type="project" value="TreeGrafter"/>
</dbReference>
<dbReference type="FunFam" id="1.10.510.10:FF:000574">
    <property type="entry name" value="Cell division related protein kinase 2"/>
    <property type="match status" value="1"/>
</dbReference>
<evidence type="ECO:0000313" key="15">
    <source>
        <dbReference type="EMBL" id="CUE69556.1"/>
    </source>
</evidence>
<dbReference type="EC" id="2.7.11.22" evidence="2"/>
<dbReference type="PANTHER" id="PTHR24056:SF527">
    <property type="entry name" value="CELL DIVISION CONTROL PROTEIN 2 HOMOLOG 2"/>
    <property type="match status" value="1"/>
</dbReference>
<dbReference type="InterPro" id="IPR008271">
    <property type="entry name" value="Ser/Thr_kinase_AS"/>
</dbReference>
<dbReference type="PROSITE" id="PS50011">
    <property type="entry name" value="PROTEIN_KINASE_DOM"/>
    <property type="match status" value="1"/>
</dbReference>
<dbReference type="EMBL" id="CYKH01000078">
    <property type="protein sequence ID" value="CUE69556.1"/>
    <property type="molecule type" value="Genomic_DNA"/>
</dbReference>
<evidence type="ECO:0000256" key="10">
    <source>
        <dbReference type="ARBA" id="ARBA00059987"/>
    </source>
</evidence>
<dbReference type="GO" id="GO:0005524">
    <property type="term" value="F:ATP binding"/>
    <property type="evidence" value="ECO:0007669"/>
    <property type="project" value="UniProtKB-UniRule"/>
</dbReference>
<evidence type="ECO:0000256" key="8">
    <source>
        <dbReference type="ARBA" id="ARBA00047811"/>
    </source>
</evidence>
<dbReference type="InterPro" id="IPR011009">
    <property type="entry name" value="Kinase-like_dom_sf"/>
</dbReference>
<gene>
    <name evidence="15" type="ORF">BSAL_52075</name>
</gene>
<comment type="catalytic activity">
    <reaction evidence="8">
        <text>L-threonyl-[protein] + ATP = O-phospho-L-threonyl-[protein] + ADP + H(+)</text>
        <dbReference type="Rhea" id="RHEA:46608"/>
        <dbReference type="Rhea" id="RHEA-COMP:11060"/>
        <dbReference type="Rhea" id="RHEA-COMP:11605"/>
        <dbReference type="ChEBI" id="CHEBI:15378"/>
        <dbReference type="ChEBI" id="CHEBI:30013"/>
        <dbReference type="ChEBI" id="CHEBI:30616"/>
        <dbReference type="ChEBI" id="CHEBI:61977"/>
        <dbReference type="ChEBI" id="CHEBI:456216"/>
        <dbReference type="EC" id="2.7.11.22"/>
    </reaction>
</comment>
<evidence type="ECO:0000313" key="16">
    <source>
        <dbReference type="Proteomes" id="UP000051952"/>
    </source>
</evidence>
<dbReference type="Gene3D" id="3.30.200.20">
    <property type="entry name" value="Phosphorylase Kinase, domain 1"/>
    <property type="match status" value="1"/>
</dbReference>
<evidence type="ECO:0000256" key="5">
    <source>
        <dbReference type="ARBA" id="ARBA00022741"/>
    </source>
</evidence>
<comment type="catalytic activity">
    <reaction evidence="9">
        <text>L-seryl-[protein] + ATP = O-phospho-L-seryl-[protein] + ADP + H(+)</text>
        <dbReference type="Rhea" id="RHEA:17989"/>
        <dbReference type="Rhea" id="RHEA-COMP:9863"/>
        <dbReference type="Rhea" id="RHEA-COMP:11604"/>
        <dbReference type="ChEBI" id="CHEBI:15378"/>
        <dbReference type="ChEBI" id="CHEBI:29999"/>
        <dbReference type="ChEBI" id="CHEBI:30616"/>
        <dbReference type="ChEBI" id="CHEBI:83421"/>
        <dbReference type="ChEBI" id="CHEBI:456216"/>
        <dbReference type="EC" id="2.7.11.22"/>
    </reaction>
</comment>
<reference evidence="16" key="1">
    <citation type="submission" date="2015-09" db="EMBL/GenBank/DDBJ databases">
        <authorList>
            <consortium name="Pathogen Informatics"/>
        </authorList>
    </citation>
    <scope>NUCLEOTIDE SEQUENCE [LARGE SCALE GENOMIC DNA]</scope>
    <source>
        <strain evidence="16">Lake Konstanz</strain>
    </source>
</reference>
<dbReference type="PROSITE" id="PS00108">
    <property type="entry name" value="PROTEIN_KINASE_ST"/>
    <property type="match status" value="1"/>
</dbReference>
<evidence type="ECO:0000256" key="6">
    <source>
        <dbReference type="ARBA" id="ARBA00022777"/>
    </source>
</evidence>
<evidence type="ECO:0000259" key="14">
    <source>
        <dbReference type="PROSITE" id="PS50011"/>
    </source>
</evidence>
<organism evidence="15 16">
    <name type="scientific">Bodo saltans</name>
    <name type="common">Flagellated protozoan</name>
    <dbReference type="NCBI Taxonomy" id="75058"/>
    <lineage>
        <taxon>Eukaryota</taxon>
        <taxon>Discoba</taxon>
        <taxon>Euglenozoa</taxon>
        <taxon>Kinetoplastea</taxon>
        <taxon>Metakinetoplastina</taxon>
        <taxon>Eubodonida</taxon>
        <taxon>Bodonidae</taxon>
        <taxon>Bodo</taxon>
    </lineage>
</organism>
<dbReference type="GO" id="GO:0007165">
    <property type="term" value="P:signal transduction"/>
    <property type="evidence" value="ECO:0007669"/>
    <property type="project" value="TreeGrafter"/>
</dbReference>
<proteinExistence type="inferred from homology"/>
<comment type="similarity">
    <text evidence="1">Belongs to the protein kinase superfamily. CMGC Ser/Thr protein kinase family. CDC2/CDKX subfamily.</text>
</comment>
<evidence type="ECO:0000256" key="7">
    <source>
        <dbReference type="ARBA" id="ARBA00022840"/>
    </source>
</evidence>
<keyword evidence="16" id="KW-1185">Reference proteome</keyword>
<dbReference type="CDD" id="cd07829">
    <property type="entry name" value="STKc_CDK_like"/>
    <property type="match status" value="1"/>
</dbReference>
<evidence type="ECO:0000256" key="11">
    <source>
        <dbReference type="ARBA" id="ARBA00064639"/>
    </source>
</evidence>
<dbReference type="PROSITE" id="PS00107">
    <property type="entry name" value="PROTEIN_KINASE_ATP"/>
    <property type="match status" value="1"/>
</dbReference>
<feature type="domain" description="Protein kinase" evidence="14">
    <location>
        <begin position="29"/>
        <end position="311"/>
    </location>
</feature>
<evidence type="ECO:0000256" key="13">
    <source>
        <dbReference type="RuleBase" id="RU000304"/>
    </source>
</evidence>
<dbReference type="InterPro" id="IPR050108">
    <property type="entry name" value="CDK"/>
</dbReference>
<evidence type="ECO:0000256" key="2">
    <source>
        <dbReference type="ARBA" id="ARBA00012425"/>
    </source>
</evidence>
<evidence type="ECO:0000256" key="4">
    <source>
        <dbReference type="ARBA" id="ARBA00022679"/>
    </source>
</evidence>
<protein>
    <recommendedName>
        <fullName evidence="2">cyclin-dependent kinase</fullName>
        <ecNumber evidence="2">2.7.11.22</ecNumber>
    </recommendedName>
</protein>
<dbReference type="GO" id="GO:0000307">
    <property type="term" value="C:cyclin-dependent protein kinase holoenzyme complex"/>
    <property type="evidence" value="ECO:0007669"/>
    <property type="project" value="TreeGrafter"/>
</dbReference>
<dbReference type="InterPro" id="IPR017441">
    <property type="entry name" value="Protein_kinase_ATP_BS"/>
</dbReference>
<dbReference type="VEuPathDB" id="TriTrypDB:BSAL_52075"/>
<dbReference type="Pfam" id="PF00069">
    <property type="entry name" value="Pkinase"/>
    <property type="match status" value="1"/>
</dbReference>
<dbReference type="Gene3D" id="1.10.510.10">
    <property type="entry name" value="Transferase(Phosphotransferase) domain 1"/>
    <property type="match status" value="1"/>
</dbReference>
<accession>A0A0S4IKY7</accession>
<dbReference type="GO" id="GO:0005634">
    <property type="term" value="C:nucleus"/>
    <property type="evidence" value="ECO:0007669"/>
    <property type="project" value="TreeGrafter"/>
</dbReference>
<comment type="subunit">
    <text evidence="11">Forms a stable but non-covalent complex with a regulatory subunit and with a cyclin.</text>
</comment>
<sequence>MQPYPFPTTTNIAAGGGASAQLIPGPERYKRMDKVGEGTYGVVYKCEDITTGQLVAIKRISLEQDDEGVPSTAIREISLLKELSHLNVVRLLDVVCQERRLHLVFEFLDKDLKKMLDMRATPLMGKKLKLVMYQLLDGIHACHARRIVHRDLKPQNILVSRDESVVKLADFGLARAFRIPLQTYTHEVVTMWYRAPEILLGSKYYLPSVDIWSLGCILVELVTGRAFFPGDCEIHQLYCIFRVLGTPSEAVWPGVSQLADYKMQFPQWKAANLQAAVPTLDTLGVDLLGQMLKYDPNGRISAQAALQHRWFDEVRDDIDQLHKMNPNVSQPSRCEPLFPMSSGAAR</sequence>
<dbReference type="SUPFAM" id="SSF56112">
    <property type="entry name" value="Protein kinase-like (PK-like)"/>
    <property type="match status" value="1"/>
</dbReference>
<keyword evidence="6 15" id="KW-0418">Kinase</keyword>
<dbReference type="Proteomes" id="UP000051952">
    <property type="component" value="Unassembled WGS sequence"/>
</dbReference>
<keyword evidence="7 12" id="KW-0067">ATP-binding</keyword>
<dbReference type="FunFam" id="3.30.200.20:FF:000375">
    <property type="entry name" value="Cell division related protein kinase 2"/>
    <property type="match status" value="1"/>
</dbReference>
<dbReference type="GO" id="GO:0000082">
    <property type="term" value="P:G1/S transition of mitotic cell cycle"/>
    <property type="evidence" value="ECO:0007669"/>
    <property type="project" value="TreeGrafter"/>
</dbReference>
<dbReference type="GO" id="GO:0004693">
    <property type="term" value="F:cyclin-dependent protein serine/threonine kinase activity"/>
    <property type="evidence" value="ECO:0007669"/>
    <property type="project" value="UniProtKB-EC"/>
</dbReference>
<dbReference type="GO" id="GO:0010468">
    <property type="term" value="P:regulation of gene expression"/>
    <property type="evidence" value="ECO:0007669"/>
    <property type="project" value="TreeGrafter"/>
</dbReference>
<evidence type="ECO:0000256" key="3">
    <source>
        <dbReference type="ARBA" id="ARBA00022527"/>
    </source>
</evidence>
<dbReference type="InterPro" id="IPR000719">
    <property type="entry name" value="Prot_kinase_dom"/>
</dbReference>